<proteinExistence type="predicted"/>
<gene>
    <name evidence="1" type="ORF">FHK92_22640</name>
</gene>
<sequence length="175" mass="19534">MDDFRLGMPRDIFISCFCVVLGAFSSPIAATPWGMRGEAVIDSDNGEMLICVPKAASNSIRLDSIWVSEKNLRDGRRKAMWEIELDQNGTPIQLGPGGCVSYGFLPSGYHEQVASKSLNPGNTYYARMNLIVANPVRQSILFYDAVFCVGQRREGTFYYRQNRYEPDGRTVKAAC</sequence>
<dbReference type="Proteomes" id="UP000572407">
    <property type="component" value="Unassembled WGS sequence"/>
</dbReference>
<evidence type="ECO:0000313" key="1">
    <source>
        <dbReference type="EMBL" id="MBA1380565.1"/>
    </source>
</evidence>
<dbReference type="AlphaFoldDB" id="A0A7V8UFE3"/>
<dbReference type="RefSeq" id="WP_181289936.1">
    <property type="nucleotide sequence ID" value="NZ_VDLV01000044.1"/>
</dbReference>
<name>A0A7V8UFE3_9PSED</name>
<comment type="caution">
    <text evidence="1">The sequence shown here is derived from an EMBL/GenBank/DDBJ whole genome shotgun (WGS) entry which is preliminary data.</text>
</comment>
<accession>A0A7V8UFE3</accession>
<evidence type="ECO:0000313" key="2">
    <source>
        <dbReference type="Proteomes" id="UP000572407"/>
    </source>
</evidence>
<reference evidence="1 2" key="1">
    <citation type="submission" date="2019-06" db="EMBL/GenBank/DDBJ databases">
        <title>Analysis of the biodiversity of Brassica napus bacterial endophytes for the selection of potential efficient biofertilizers for rapeseed crops.</title>
        <authorList>
            <person name="Jimenez-Gomez A."/>
            <person name="Saati-Santamaria Z."/>
            <person name="Menendez E."/>
            <person name="Rivas R."/>
            <person name="Mateos P.F."/>
            <person name="Velazquez E."/>
            <person name="Garcia-Fraile P."/>
        </authorList>
    </citation>
    <scope>NUCLEOTIDE SEQUENCE [LARGE SCALE GENOMIC DNA]</scope>
    <source>
        <strain evidence="1 2">CDVBN10</strain>
    </source>
</reference>
<protein>
    <submittedName>
        <fullName evidence="1">Uncharacterized protein</fullName>
    </submittedName>
</protein>
<organism evidence="1 2">
    <name type="scientific">Pseudomonas brassicacearum subsp. neoaurantiaca</name>
    <dbReference type="NCBI Taxonomy" id="494916"/>
    <lineage>
        <taxon>Bacteria</taxon>
        <taxon>Pseudomonadati</taxon>
        <taxon>Pseudomonadota</taxon>
        <taxon>Gammaproteobacteria</taxon>
        <taxon>Pseudomonadales</taxon>
        <taxon>Pseudomonadaceae</taxon>
        <taxon>Pseudomonas</taxon>
    </lineage>
</organism>
<dbReference type="EMBL" id="VDLV01000044">
    <property type="protein sequence ID" value="MBA1380565.1"/>
    <property type="molecule type" value="Genomic_DNA"/>
</dbReference>